<dbReference type="RefSeq" id="WP_168117174.1">
    <property type="nucleotide sequence ID" value="NZ_BOON01000041.1"/>
</dbReference>
<evidence type="ECO:0000313" key="2">
    <source>
        <dbReference type="EMBL" id="GII24819.1"/>
    </source>
</evidence>
<evidence type="ECO:0000256" key="1">
    <source>
        <dbReference type="SAM" id="MobiDB-lite"/>
    </source>
</evidence>
<comment type="caution">
    <text evidence="2">The sequence shown here is derived from an EMBL/GenBank/DDBJ whole genome shotgun (WGS) entry which is preliminary data.</text>
</comment>
<keyword evidence="3" id="KW-1185">Reference proteome</keyword>
<dbReference type="Proteomes" id="UP000599074">
    <property type="component" value="Unassembled WGS sequence"/>
</dbReference>
<evidence type="ECO:0000313" key="3">
    <source>
        <dbReference type="Proteomes" id="UP000599074"/>
    </source>
</evidence>
<gene>
    <name evidence="2" type="ORF">Pme01_44160</name>
</gene>
<accession>A0A8J3TEH2</accession>
<feature type="compositionally biased region" description="Basic and acidic residues" evidence="1">
    <location>
        <begin position="1"/>
        <end position="10"/>
    </location>
</feature>
<name>A0A8J3TEH2_9ACTN</name>
<feature type="region of interest" description="Disordered" evidence="1">
    <location>
        <begin position="1"/>
        <end position="53"/>
    </location>
</feature>
<protein>
    <submittedName>
        <fullName evidence="2">Uncharacterized protein</fullName>
    </submittedName>
</protein>
<sequence>MEQASHERPLSAEPPEPPGGPADVPDLETEAPERRDTPDEDVNPQAGLIEPPD</sequence>
<organism evidence="2 3">
    <name type="scientific">Planosporangium mesophilum</name>
    <dbReference type="NCBI Taxonomy" id="689768"/>
    <lineage>
        <taxon>Bacteria</taxon>
        <taxon>Bacillati</taxon>
        <taxon>Actinomycetota</taxon>
        <taxon>Actinomycetes</taxon>
        <taxon>Micromonosporales</taxon>
        <taxon>Micromonosporaceae</taxon>
        <taxon>Planosporangium</taxon>
    </lineage>
</organism>
<dbReference type="AlphaFoldDB" id="A0A8J3TEH2"/>
<dbReference type="EMBL" id="BOON01000041">
    <property type="protein sequence ID" value="GII24819.1"/>
    <property type="molecule type" value="Genomic_DNA"/>
</dbReference>
<reference evidence="2" key="1">
    <citation type="submission" date="2021-01" db="EMBL/GenBank/DDBJ databases">
        <title>Whole genome shotgun sequence of Planosporangium mesophilum NBRC 109066.</title>
        <authorList>
            <person name="Komaki H."/>
            <person name="Tamura T."/>
        </authorList>
    </citation>
    <scope>NUCLEOTIDE SEQUENCE</scope>
    <source>
        <strain evidence="2">NBRC 109066</strain>
    </source>
</reference>
<proteinExistence type="predicted"/>